<dbReference type="EMBL" id="AYSL01000108">
    <property type="protein sequence ID" value="KTF08179.1"/>
    <property type="molecule type" value="Genomic_DNA"/>
</dbReference>
<proteinExistence type="predicted"/>
<name>A0A1B6NXM1_9ZZZZ</name>
<evidence type="ECO:0000313" key="1">
    <source>
        <dbReference type="EMBL" id="KTF08179.1"/>
    </source>
</evidence>
<dbReference type="AlphaFoldDB" id="A0A1B6NXM1"/>
<accession>A0A1B6NXM1</accession>
<organism evidence="1">
    <name type="scientific">marine sediment metagenome</name>
    <dbReference type="NCBI Taxonomy" id="412755"/>
    <lineage>
        <taxon>unclassified sequences</taxon>
        <taxon>metagenomes</taxon>
        <taxon>ecological metagenomes</taxon>
    </lineage>
</organism>
<sequence length="27" mass="2941">LLALFSFVQMNYKSTKALIQVLGANGL</sequence>
<gene>
    <name evidence="1" type="ORF">MGSAQ_000326</name>
</gene>
<reference evidence="1" key="1">
    <citation type="submission" date="2013-11" db="EMBL/GenBank/DDBJ databases">
        <title>Microbial diversity, functional groups and degradation webs in Northern and Southern Mediterranean and Red Sea marine crude oil polluted sites.</title>
        <authorList>
            <person name="Daffonchio D."/>
            <person name="Mapelli F."/>
            <person name="Ferrer M."/>
            <person name="Richter M."/>
            <person name="Cherif A."/>
            <person name="Malkawi H.I."/>
            <person name="Yakimov M.M."/>
            <person name="Abdel-Fattah Y.R."/>
            <person name="Blaghen M."/>
            <person name="Golyshin P.N."/>
            <person name="Kalogerakis N."/>
            <person name="Boon N."/>
            <person name="Magagnini M."/>
            <person name="Fava F."/>
        </authorList>
    </citation>
    <scope>NUCLEOTIDE SEQUENCE</scope>
</reference>
<comment type="caution">
    <text evidence="1">The sequence shown here is derived from an EMBL/GenBank/DDBJ whole genome shotgun (WGS) entry which is preliminary data.</text>
</comment>
<feature type="non-terminal residue" evidence="1">
    <location>
        <position position="1"/>
    </location>
</feature>
<protein>
    <submittedName>
        <fullName evidence="1">Uncharacterized protein</fullName>
    </submittedName>
</protein>